<evidence type="ECO:0000256" key="2">
    <source>
        <dbReference type="ARBA" id="ARBA00022475"/>
    </source>
</evidence>
<organism evidence="7 8">
    <name type="scientific">Acrocarpospora pleiomorpha</name>
    <dbReference type="NCBI Taxonomy" id="90975"/>
    <lineage>
        <taxon>Bacteria</taxon>
        <taxon>Bacillati</taxon>
        <taxon>Actinomycetota</taxon>
        <taxon>Actinomycetes</taxon>
        <taxon>Streptosporangiales</taxon>
        <taxon>Streptosporangiaceae</taxon>
        <taxon>Acrocarpospora</taxon>
    </lineage>
</organism>
<feature type="transmembrane region" description="Helical" evidence="6">
    <location>
        <begin position="147"/>
        <end position="168"/>
    </location>
</feature>
<dbReference type="Pfam" id="PF02653">
    <property type="entry name" value="BPD_transp_2"/>
    <property type="match status" value="1"/>
</dbReference>
<dbReference type="InterPro" id="IPR043428">
    <property type="entry name" value="LivM-like"/>
</dbReference>
<comment type="caution">
    <text evidence="7">The sequence shown here is derived from an EMBL/GenBank/DDBJ whole genome shotgun (WGS) entry which is preliminary data.</text>
</comment>
<dbReference type="OrthoDB" id="9814461at2"/>
<name>A0A5M3XTH4_9ACTN</name>
<dbReference type="PANTHER" id="PTHR30482">
    <property type="entry name" value="HIGH-AFFINITY BRANCHED-CHAIN AMINO ACID TRANSPORT SYSTEM PERMEASE"/>
    <property type="match status" value="1"/>
</dbReference>
<feature type="transmembrane region" description="Helical" evidence="6">
    <location>
        <begin position="105"/>
        <end position="127"/>
    </location>
</feature>
<protein>
    <submittedName>
        <fullName evidence="7">Branched-chain amino acid ABC transporter permease</fullName>
    </submittedName>
</protein>
<evidence type="ECO:0000313" key="7">
    <source>
        <dbReference type="EMBL" id="GES24587.1"/>
    </source>
</evidence>
<dbReference type="PANTHER" id="PTHR30482:SF17">
    <property type="entry name" value="ABC TRANSPORTER ATP-BINDING PROTEIN"/>
    <property type="match status" value="1"/>
</dbReference>
<feature type="transmembrane region" description="Helical" evidence="6">
    <location>
        <begin position="26"/>
        <end position="44"/>
    </location>
</feature>
<dbReference type="CDD" id="cd06581">
    <property type="entry name" value="TM_PBP1_LivM_like"/>
    <property type="match status" value="1"/>
</dbReference>
<dbReference type="RefSeq" id="WP_155349423.1">
    <property type="nucleotide sequence ID" value="NZ_BAAAHM010000044.1"/>
</dbReference>
<evidence type="ECO:0000313" key="8">
    <source>
        <dbReference type="Proteomes" id="UP000377595"/>
    </source>
</evidence>
<keyword evidence="5 6" id="KW-0472">Membrane</keyword>
<dbReference type="GO" id="GO:0015658">
    <property type="term" value="F:branched-chain amino acid transmembrane transporter activity"/>
    <property type="evidence" value="ECO:0007669"/>
    <property type="project" value="InterPro"/>
</dbReference>
<keyword evidence="3 6" id="KW-0812">Transmembrane</keyword>
<accession>A0A5M3XTH4</accession>
<gene>
    <name evidence="7" type="ORF">Aple_074860</name>
</gene>
<feature type="transmembrane region" description="Helical" evidence="6">
    <location>
        <begin position="199"/>
        <end position="222"/>
    </location>
</feature>
<evidence type="ECO:0000256" key="4">
    <source>
        <dbReference type="ARBA" id="ARBA00022989"/>
    </source>
</evidence>
<evidence type="ECO:0000256" key="3">
    <source>
        <dbReference type="ARBA" id="ARBA00022692"/>
    </source>
</evidence>
<reference evidence="7 8" key="1">
    <citation type="submission" date="2019-10" db="EMBL/GenBank/DDBJ databases">
        <title>Whole genome shotgun sequence of Acrocarpospora pleiomorpha NBRC 16267.</title>
        <authorList>
            <person name="Ichikawa N."/>
            <person name="Kimura A."/>
            <person name="Kitahashi Y."/>
            <person name="Komaki H."/>
            <person name="Oguchi A."/>
        </authorList>
    </citation>
    <scope>NUCLEOTIDE SEQUENCE [LARGE SCALE GENOMIC DNA]</scope>
    <source>
        <strain evidence="7 8">NBRC 16267</strain>
    </source>
</reference>
<keyword evidence="2" id="KW-1003">Cell membrane</keyword>
<proteinExistence type="predicted"/>
<comment type="subcellular location">
    <subcellularLocation>
        <location evidence="1">Cell membrane</location>
        <topology evidence="1">Multi-pass membrane protein</topology>
    </subcellularLocation>
</comment>
<keyword evidence="4 6" id="KW-1133">Transmembrane helix</keyword>
<dbReference type="EMBL" id="BLAF01000054">
    <property type="protein sequence ID" value="GES24587.1"/>
    <property type="molecule type" value="Genomic_DNA"/>
</dbReference>
<feature type="transmembrane region" description="Helical" evidence="6">
    <location>
        <begin position="79"/>
        <end position="98"/>
    </location>
</feature>
<sequence>MKYVSGFIVIALASVPYTLGPGVEQPLVTLFSLVAMATWWNLLAGFTGLTSFGQQAYLGVGAYGLYVLASMGIDPFAAIPLAAVLAGVVALPVSFPALRLSGGHFAVATWVLAEIFRLSVTLSPAIGGNTGVSLPGLSGYLPLLRQAVVYWCALGIAVGSVLAVWLLARSRYGLAARAVSGDPVAAASSGIRVARIRRWAYCVAAAGTGAVGALLFTHTLYVQPGSIFGVQYSVLMMFMVLIGGLGTIEGPVAGALIFFGLQQALAAHGPWYLVLLGAVAVAVTLFAPRGLWGHLGRPLFPIAHLQER</sequence>
<feature type="transmembrane region" description="Helical" evidence="6">
    <location>
        <begin position="234"/>
        <end position="259"/>
    </location>
</feature>
<dbReference type="GO" id="GO:0005886">
    <property type="term" value="C:plasma membrane"/>
    <property type="evidence" value="ECO:0007669"/>
    <property type="project" value="UniProtKB-SubCell"/>
</dbReference>
<evidence type="ECO:0000256" key="6">
    <source>
        <dbReference type="SAM" id="Phobius"/>
    </source>
</evidence>
<evidence type="ECO:0000256" key="1">
    <source>
        <dbReference type="ARBA" id="ARBA00004651"/>
    </source>
</evidence>
<dbReference type="Proteomes" id="UP000377595">
    <property type="component" value="Unassembled WGS sequence"/>
</dbReference>
<dbReference type="InterPro" id="IPR001851">
    <property type="entry name" value="ABC_transp_permease"/>
</dbReference>
<dbReference type="AlphaFoldDB" id="A0A5M3XTH4"/>
<keyword evidence="8" id="KW-1185">Reference proteome</keyword>
<feature type="transmembrane region" description="Helical" evidence="6">
    <location>
        <begin position="271"/>
        <end position="291"/>
    </location>
</feature>
<evidence type="ECO:0000256" key="5">
    <source>
        <dbReference type="ARBA" id="ARBA00023136"/>
    </source>
</evidence>